<dbReference type="InterPro" id="IPR002048">
    <property type="entry name" value="EF_hand_dom"/>
</dbReference>
<name>A0A6B3R183_9FLAO</name>
<keyword evidence="1" id="KW-0732">Signal</keyword>
<reference evidence="3 4" key="1">
    <citation type="submission" date="2020-02" db="EMBL/GenBank/DDBJ databases">
        <title>Flavobacteriaceae Psychroflexus bacterium YR1-1, complete genome.</title>
        <authorList>
            <person name="Li Y."/>
            <person name="Wu S."/>
        </authorList>
    </citation>
    <scope>NUCLEOTIDE SEQUENCE [LARGE SCALE GENOMIC DNA]</scope>
    <source>
        <strain evidence="3 4">YR1-1</strain>
    </source>
</reference>
<dbReference type="AlphaFoldDB" id="A0A6B3R183"/>
<sequence>MMNTLKIALSGLLMLGTTAIIAQESFDEWDKDGDYLIEREEFTDKFTDEFYSAWSDDADPRGIVEEGFFRESFAGLDTDGDGFLSDEEWLVGYNYFYEDYLVHEEVGYIDMDGDGMIDYDEYYDVTYDTEYFTDIDLDADNYISEYELANYVFNNWDFDDNGVLSRYEWNSFENYYYDI</sequence>
<dbReference type="PROSITE" id="PS00018">
    <property type="entry name" value="EF_HAND_1"/>
    <property type="match status" value="3"/>
</dbReference>
<evidence type="ECO:0000256" key="1">
    <source>
        <dbReference type="SAM" id="SignalP"/>
    </source>
</evidence>
<keyword evidence="4" id="KW-1185">Reference proteome</keyword>
<dbReference type="SUPFAM" id="SSF47473">
    <property type="entry name" value="EF-hand"/>
    <property type="match status" value="2"/>
</dbReference>
<proteinExistence type="predicted"/>
<dbReference type="InterPro" id="IPR018247">
    <property type="entry name" value="EF_Hand_1_Ca_BS"/>
</dbReference>
<dbReference type="GO" id="GO:0005509">
    <property type="term" value="F:calcium ion binding"/>
    <property type="evidence" value="ECO:0007669"/>
    <property type="project" value="InterPro"/>
</dbReference>
<gene>
    <name evidence="3" type="ORF">G3567_09650</name>
</gene>
<dbReference type="InterPro" id="IPR011992">
    <property type="entry name" value="EF-hand-dom_pair"/>
</dbReference>
<dbReference type="RefSeq" id="WP_164005133.1">
    <property type="nucleotide sequence ID" value="NZ_JAAIKD010000005.1"/>
</dbReference>
<dbReference type="Gene3D" id="1.10.238.10">
    <property type="entry name" value="EF-hand"/>
    <property type="match status" value="1"/>
</dbReference>
<dbReference type="SMART" id="SM00054">
    <property type="entry name" value="EFh"/>
    <property type="match status" value="3"/>
</dbReference>
<protein>
    <recommendedName>
        <fullName evidence="2">EF-hand domain-containing protein</fullName>
    </recommendedName>
</protein>
<comment type="caution">
    <text evidence="3">The sequence shown here is derived from an EMBL/GenBank/DDBJ whole genome shotgun (WGS) entry which is preliminary data.</text>
</comment>
<feature type="chain" id="PRO_5025409101" description="EF-hand domain-containing protein" evidence="1">
    <location>
        <begin position="23"/>
        <end position="179"/>
    </location>
</feature>
<dbReference type="PROSITE" id="PS50222">
    <property type="entry name" value="EF_HAND_2"/>
    <property type="match status" value="2"/>
</dbReference>
<evidence type="ECO:0000259" key="2">
    <source>
        <dbReference type="PROSITE" id="PS50222"/>
    </source>
</evidence>
<dbReference type="Proteomes" id="UP000478505">
    <property type="component" value="Unassembled WGS sequence"/>
</dbReference>
<dbReference type="Pfam" id="PF13202">
    <property type="entry name" value="EF-hand_5"/>
    <property type="match status" value="2"/>
</dbReference>
<organism evidence="3 4">
    <name type="scientific">Psychroflexus aurantiacus</name>
    <dbReference type="NCBI Taxonomy" id="2709310"/>
    <lineage>
        <taxon>Bacteria</taxon>
        <taxon>Pseudomonadati</taxon>
        <taxon>Bacteroidota</taxon>
        <taxon>Flavobacteriia</taxon>
        <taxon>Flavobacteriales</taxon>
        <taxon>Flavobacteriaceae</taxon>
        <taxon>Psychroflexus</taxon>
    </lineage>
</organism>
<dbReference type="EMBL" id="JAAIKD010000005">
    <property type="protein sequence ID" value="NEV94406.1"/>
    <property type="molecule type" value="Genomic_DNA"/>
</dbReference>
<feature type="domain" description="EF-hand" evidence="2">
    <location>
        <begin position="64"/>
        <end position="99"/>
    </location>
</feature>
<feature type="domain" description="EF-hand" evidence="2">
    <location>
        <begin position="17"/>
        <end position="52"/>
    </location>
</feature>
<evidence type="ECO:0000313" key="4">
    <source>
        <dbReference type="Proteomes" id="UP000478505"/>
    </source>
</evidence>
<evidence type="ECO:0000313" key="3">
    <source>
        <dbReference type="EMBL" id="NEV94406.1"/>
    </source>
</evidence>
<feature type="signal peptide" evidence="1">
    <location>
        <begin position="1"/>
        <end position="22"/>
    </location>
</feature>
<accession>A0A6B3R183</accession>